<feature type="region of interest" description="Disordered" evidence="1">
    <location>
        <begin position="1"/>
        <end position="21"/>
    </location>
</feature>
<accession>A0A6A1VGX7</accession>
<dbReference type="Proteomes" id="UP000516437">
    <property type="component" value="Chromosome 5"/>
</dbReference>
<evidence type="ECO:0000256" key="1">
    <source>
        <dbReference type="SAM" id="MobiDB-lite"/>
    </source>
</evidence>
<evidence type="ECO:0000313" key="2">
    <source>
        <dbReference type="EMBL" id="KAB1212122.1"/>
    </source>
</evidence>
<evidence type="ECO:0000313" key="3">
    <source>
        <dbReference type="Proteomes" id="UP000516437"/>
    </source>
</evidence>
<keyword evidence="3" id="KW-1185">Reference proteome</keyword>
<dbReference type="EMBL" id="RXIC02000023">
    <property type="protein sequence ID" value="KAB1212122.1"/>
    <property type="molecule type" value="Genomic_DNA"/>
</dbReference>
<reference evidence="2 3" key="1">
    <citation type="journal article" date="2019" name="Plant Biotechnol. J.">
        <title>The red bayberry genome and genetic basis of sex determination.</title>
        <authorList>
            <person name="Jia H.M."/>
            <person name="Jia H.J."/>
            <person name="Cai Q.L."/>
            <person name="Wang Y."/>
            <person name="Zhao H.B."/>
            <person name="Yang W.F."/>
            <person name="Wang G.Y."/>
            <person name="Li Y.H."/>
            <person name="Zhan D.L."/>
            <person name="Shen Y.T."/>
            <person name="Niu Q.F."/>
            <person name="Chang L."/>
            <person name="Qiu J."/>
            <person name="Zhao L."/>
            <person name="Xie H.B."/>
            <person name="Fu W.Y."/>
            <person name="Jin J."/>
            <person name="Li X.W."/>
            <person name="Jiao Y."/>
            <person name="Zhou C.C."/>
            <person name="Tu T."/>
            <person name="Chai C.Y."/>
            <person name="Gao J.L."/>
            <person name="Fan L.J."/>
            <person name="van de Weg E."/>
            <person name="Wang J.Y."/>
            <person name="Gao Z.S."/>
        </authorList>
    </citation>
    <scope>NUCLEOTIDE SEQUENCE [LARGE SCALE GENOMIC DNA]</scope>
    <source>
        <tissue evidence="2">Leaves</tissue>
    </source>
</reference>
<sequence length="82" mass="9112">MPCLRTLKSTQQEQKTSQATRAKAVPFVAAAPGTVIDKQERHSIHWAKTPKELGLKSNAWDGLKGSSSPSFYKQRNQMIDSL</sequence>
<comment type="caution">
    <text evidence="2">The sequence shown here is derived from an EMBL/GenBank/DDBJ whole genome shotgun (WGS) entry which is preliminary data.</text>
</comment>
<feature type="compositionally biased region" description="Polar residues" evidence="1">
    <location>
        <begin position="7"/>
        <end position="20"/>
    </location>
</feature>
<proteinExistence type="predicted"/>
<gene>
    <name evidence="2" type="ORF">CJ030_MR5G011946</name>
</gene>
<organism evidence="2 3">
    <name type="scientific">Morella rubra</name>
    <name type="common">Chinese bayberry</name>
    <dbReference type="NCBI Taxonomy" id="262757"/>
    <lineage>
        <taxon>Eukaryota</taxon>
        <taxon>Viridiplantae</taxon>
        <taxon>Streptophyta</taxon>
        <taxon>Embryophyta</taxon>
        <taxon>Tracheophyta</taxon>
        <taxon>Spermatophyta</taxon>
        <taxon>Magnoliopsida</taxon>
        <taxon>eudicotyledons</taxon>
        <taxon>Gunneridae</taxon>
        <taxon>Pentapetalae</taxon>
        <taxon>rosids</taxon>
        <taxon>fabids</taxon>
        <taxon>Fagales</taxon>
        <taxon>Myricaceae</taxon>
        <taxon>Morella</taxon>
    </lineage>
</organism>
<name>A0A6A1VGX7_9ROSI</name>
<protein>
    <submittedName>
        <fullName evidence="2">Uncharacterized protein</fullName>
    </submittedName>
</protein>
<dbReference type="AlphaFoldDB" id="A0A6A1VGX7"/>